<feature type="transmembrane region" description="Helical" evidence="3">
    <location>
        <begin position="39"/>
        <end position="65"/>
    </location>
</feature>
<dbReference type="InterPro" id="IPR005330">
    <property type="entry name" value="MHYT_dom"/>
</dbReference>
<organism evidence="7 8">
    <name type="scientific">Acinetobacter marinus</name>
    <dbReference type="NCBI Taxonomy" id="281375"/>
    <lineage>
        <taxon>Bacteria</taxon>
        <taxon>Pseudomonadati</taxon>
        <taxon>Pseudomonadota</taxon>
        <taxon>Gammaproteobacteria</taxon>
        <taxon>Moraxellales</taxon>
        <taxon>Moraxellaceae</taxon>
        <taxon>Acinetobacter</taxon>
    </lineage>
</organism>
<dbReference type="CDD" id="cd01948">
    <property type="entry name" value="EAL"/>
    <property type="match status" value="1"/>
</dbReference>
<dbReference type="Pfam" id="PF00563">
    <property type="entry name" value="EAL"/>
    <property type="match status" value="1"/>
</dbReference>
<dbReference type="SUPFAM" id="SSF55073">
    <property type="entry name" value="Nucleotide cyclase"/>
    <property type="match status" value="1"/>
</dbReference>
<keyword evidence="2" id="KW-0973">c-di-GMP</keyword>
<accession>A0A1G6HFG1</accession>
<dbReference type="OrthoDB" id="9804951at2"/>
<feature type="transmembrane region" description="Helical" evidence="3">
    <location>
        <begin position="143"/>
        <end position="164"/>
    </location>
</feature>
<feature type="transmembrane region" description="Helical" evidence="3">
    <location>
        <begin position="176"/>
        <end position="197"/>
    </location>
</feature>
<dbReference type="Pfam" id="PF03707">
    <property type="entry name" value="MHYT"/>
    <property type="match status" value="2"/>
</dbReference>
<dbReference type="InterPro" id="IPR043128">
    <property type="entry name" value="Rev_trsase/Diguanyl_cyclase"/>
</dbReference>
<dbReference type="InterPro" id="IPR050706">
    <property type="entry name" value="Cyclic-di-GMP_PDE-like"/>
</dbReference>
<feature type="transmembrane region" description="Helical" evidence="3">
    <location>
        <begin position="77"/>
        <end position="95"/>
    </location>
</feature>
<feature type="domain" description="EAL" evidence="4">
    <location>
        <begin position="440"/>
        <end position="693"/>
    </location>
</feature>
<dbReference type="PANTHER" id="PTHR33121:SF79">
    <property type="entry name" value="CYCLIC DI-GMP PHOSPHODIESTERASE PDED-RELATED"/>
    <property type="match status" value="1"/>
</dbReference>
<dbReference type="RefSeq" id="WP_092616553.1">
    <property type="nucleotide sequence ID" value="NZ_FMYK01000002.1"/>
</dbReference>
<dbReference type="InterPro" id="IPR000160">
    <property type="entry name" value="GGDEF_dom"/>
</dbReference>
<feature type="transmembrane region" description="Helical" evidence="3">
    <location>
        <begin position="6"/>
        <end position="27"/>
    </location>
</feature>
<dbReference type="Pfam" id="PF00990">
    <property type="entry name" value="GGDEF"/>
    <property type="match status" value="1"/>
</dbReference>
<evidence type="ECO:0000256" key="2">
    <source>
        <dbReference type="ARBA" id="ARBA00022636"/>
    </source>
</evidence>
<dbReference type="Gene3D" id="3.20.20.450">
    <property type="entry name" value="EAL domain"/>
    <property type="match status" value="1"/>
</dbReference>
<feature type="transmembrane region" description="Helical" evidence="3">
    <location>
        <begin position="217"/>
        <end position="239"/>
    </location>
</feature>
<gene>
    <name evidence="7" type="ORF">SAMN05421749_102180</name>
</gene>
<evidence type="ECO:0000313" key="7">
    <source>
        <dbReference type="EMBL" id="SDB92980.1"/>
    </source>
</evidence>
<feature type="domain" description="MHYT" evidence="6">
    <location>
        <begin position="5"/>
        <end position="200"/>
    </location>
</feature>
<keyword evidence="8" id="KW-1185">Reference proteome</keyword>
<dbReference type="AlphaFoldDB" id="A0A1G6HFG1"/>
<keyword evidence="3" id="KW-1133">Transmembrane helix</keyword>
<feature type="transmembrane region" description="Helical" evidence="3">
    <location>
        <begin position="107"/>
        <end position="123"/>
    </location>
</feature>
<feature type="domain" description="GGDEF" evidence="5">
    <location>
        <begin position="298"/>
        <end position="430"/>
    </location>
</feature>
<dbReference type="Proteomes" id="UP000242317">
    <property type="component" value="Unassembled WGS sequence"/>
</dbReference>
<dbReference type="SMART" id="SM00052">
    <property type="entry name" value="EAL"/>
    <property type="match status" value="1"/>
</dbReference>
<proteinExistence type="predicted"/>
<dbReference type="PROSITE" id="PS50883">
    <property type="entry name" value="EAL"/>
    <property type="match status" value="1"/>
</dbReference>
<evidence type="ECO:0000259" key="5">
    <source>
        <dbReference type="PROSITE" id="PS50887"/>
    </source>
</evidence>
<dbReference type="Gene3D" id="3.30.70.270">
    <property type="match status" value="1"/>
</dbReference>
<evidence type="ECO:0000256" key="3">
    <source>
        <dbReference type="PROSITE-ProRule" id="PRU00244"/>
    </source>
</evidence>
<dbReference type="PANTHER" id="PTHR33121">
    <property type="entry name" value="CYCLIC DI-GMP PHOSPHODIESTERASE PDEF"/>
    <property type="match status" value="1"/>
</dbReference>
<name>A0A1G6HFG1_9GAMM</name>
<keyword evidence="3" id="KW-0472">Membrane</keyword>
<dbReference type="EMBL" id="FMYK01000002">
    <property type="protein sequence ID" value="SDB92980.1"/>
    <property type="molecule type" value="Genomic_DNA"/>
</dbReference>
<evidence type="ECO:0000313" key="8">
    <source>
        <dbReference type="Proteomes" id="UP000242317"/>
    </source>
</evidence>
<keyword evidence="3" id="KW-0812">Transmembrane</keyword>
<sequence length="695" mass="78874">MHIEYDAFFVMLSIIVAIAVSFFAFSVENLSYYKKNKQYALPIIFISGLLFGLAIWVMHFVGMLACHLPHGYQIDPLFTMISYVIAAVISIFAVWLKTRSTLPASRLLLGSVFMGLGISAMHYTGMEGLIFADYELLYDPMMVFLSVFVAICGTGLAYYLSCNFKKLQDDRISPRLCVATVMGCAIAAMHYTGMASVYFVPAEQMSAFAIHQSNHPYFLVAMLLLFILITIVGIGFAIFEQQIKAKGADIARLNFELSSVNRVDQLTKLPNRSYLEEYMHHVLPMSSSQHVELSEYEHAFALFYIDLDRFRLINDFYGYAFGDELLKRVAERIQQTMRQNASLIRFESDELVMIVPNVDADEAGLLARQINSRMKQPLQIDEQLVNVSTSIGVALFPEHAQNNKDLILHANLAMLQAKAQGRNTYCVFDRSMQANLIRDEYKLLNDLSTAIAYNELYLQYQPKFLPNGQIHSLEALLRWRHPQLGLVEPMTFIPLAEKSGLIVGLGYWVLKQVCRQLKQWREEGRPVYPIAVNFSATQFEQADLFDVLQGLIDNYQIQAADLIIEATESTTMHNLELCIQCFERLRELGIQVAIDDFGTGYSSFAHLKDLPIDELKIDKVFIQNLHAHSKEETILSSIIDLARNLGLSVTAEGVETREQAQVLARLGCHQLQGFYFAKPMSIFELEQTQFQQQAI</sequence>
<dbReference type="FunFam" id="3.20.20.450:FF:000001">
    <property type="entry name" value="Cyclic di-GMP phosphodiesterase yahA"/>
    <property type="match status" value="1"/>
</dbReference>
<protein>
    <recommendedName>
        <fullName evidence="1">cyclic-guanylate-specific phosphodiesterase</fullName>
        <ecNumber evidence="1">3.1.4.52</ecNumber>
    </recommendedName>
</protein>
<dbReference type="InterPro" id="IPR035919">
    <property type="entry name" value="EAL_sf"/>
</dbReference>
<dbReference type="InterPro" id="IPR029787">
    <property type="entry name" value="Nucleotide_cyclase"/>
</dbReference>
<dbReference type="PROSITE" id="PS50887">
    <property type="entry name" value="GGDEF"/>
    <property type="match status" value="1"/>
</dbReference>
<evidence type="ECO:0000256" key="1">
    <source>
        <dbReference type="ARBA" id="ARBA00012282"/>
    </source>
</evidence>
<reference evidence="8" key="1">
    <citation type="submission" date="2016-09" db="EMBL/GenBank/DDBJ databases">
        <authorList>
            <person name="Varghese N."/>
            <person name="Submissions S."/>
        </authorList>
    </citation>
    <scope>NUCLEOTIDE SEQUENCE [LARGE SCALE GENOMIC DNA]</scope>
    <source>
        <strain evidence="8">ANC 3699</strain>
    </source>
</reference>
<dbReference type="CDD" id="cd01949">
    <property type="entry name" value="GGDEF"/>
    <property type="match status" value="1"/>
</dbReference>
<dbReference type="PROSITE" id="PS50924">
    <property type="entry name" value="MHYT"/>
    <property type="match status" value="1"/>
</dbReference>
<dbReference type="GO" id="GO:0071111">
    <property type="term" value="F:cyclic-guanylate-specific phosphodiesterase activity"/>
    <property type="evidence" value="ECO:0007669"/>
    <property type="project" value="UniProtKB-EC"/>
</dbReference>
<evidence type="ECO:0000259" key="4">
    <source>
        <dbReference type="PROSITE" id="PS50883"/>
    </source>
</evidence>
<dbReference type="SUPFAM" id="SSF141868">
    <property type="entry name" value="EAL domain-like"/>
    <property type="match status" value="1"/>
</dbReference>
<evidence type="ECO:0000259" key="6">
    <source>
        <dbReference type="PROSITE" id="PS50924"/>
    </source>
</evidence>
<dbReference type="EC" id="3.1.4.52" evidence="1"/>
<dbReference type="InterPro" id="IPR001633">
    <property type="entry name" value="EAL_dom"/>
</dbReference>
<dbReference type="SMART" id="SM00267">
    <property type="entry name" value="GGDEF"/>
    <property type="match status" value="1"/>
</dbReference>
<dbReference type="GO" id="GO:0016020">
    <property type="term" value="C:membrane"/>
    <property type="evidence" value="ECO:0007669"/>
    <property type="project" value="UniProtKB-UniRule"/>
</dbReference>
<dbReference type="NCBIfam" id="TIGR00254">
    <property type="entry name" value="GGDEF"/>
    <property type="match status" value="1"/>
</dbReference>